<reference evidence="9 10" key="1">
    <citation type="submission" date="2006-10" db="EMBL/GenBank/DDBJ databases">
        <title>The Genome Sequence of Batrachochytrium dendrobatidis JEL423.</title>
        <authorList>
            <consortium name="The Broad Institute Genome Sequencing Platform"/>
            <person name="Birren B."/>
            <person name="Lander E."/>
            <person name="Galagan J."/>
            <person name="Cuomo C."/>
            <person name="Devon K."/>
            <person name="Jaffe D."/>
            <person name="Butler J."/>
            <person name="Alvarez P."/>
            <person name="Gnerre S."/>
            <person name="Grabherr M."/>
            <person name="Kleber M."/>
            <person name="Mauceli E."/>
            <person name="Brockman W."/>
            <person name="Young S."/>
            <person name="LaButti K."/>
            <person name="Sykes S."/>
            <person name="DeCaprio D."/>
            <person name="Crawford M."/>
            <person name="Koehrsen M."/>
            <person name="Engels R."/>
            <person name="Montgomery P."/>
            <person name="Pearson M."/>
            <person name="Howarth C."/>
            <person name="Larson L."/>
            <person name="White J."/>
            <person name="O'Leary S."/>
            <person name="Kodira C."/>
            <person name="Zeng Q."/>
            <person name="Yandava C."/>
            <person name="Alvarado L."/>
            <person name="Longcore J."/>
            <person name="James T."/>
        </authorList>
    </citation>
    <scope>NUCLEOTIDE SEQUENCE [LARGE SCALE GENOMIC DNA]</scope>
    <source>
        <strain evidence="9 10">JEL423</strain>
    </source>
</reference>
<dbReference type="UniPathway" id="UPA00232"/>
<dbReference type="PANTHER" id="PTHR11237">
    <property type="entry name" value="COENZYME Q10 BIOSYNTHESIS PROTEIN 7"/>
    <property type="match status" value="1"/>
</dbReference>
<dbReference type="Proteomes" id="UP000077115">
    <property type="component" value="Unassembled WGS sequence"/>
</dbReference>
<feature type="binding site" evidence="8">
    <location>
        <position position="182"/>
    </location>
    <ligand>
        <name>Fe cation</name>
        <dbReference type="ChEBI" id="CHEBI:24875"/>
        <label>1</label>
    </ligand>
</feature>
<evidence type="ECO:0000256" key="2">
    <source>
        <dbReference type="ARBA" id="ARBA00022688"/>
    </source>
</evidence>
<dbReference type="InterPro" id="IPR009078">
    <property type="entry name" value="Ferritin-like_SF"/>
</dbReference>
<keyword evidence="6 8" id="KW-0503">Monooxygenase</keyword>
<dbReference type="VEuPathDB" id="FungiDB:BDEG_22748"/>
<comment type="catalytic activity">
    <reaction evidence="8">
        <text>a 5-methoxy-2-methyl-3-(all-trans-polyprenyl)benzene-1,4-diol + AH2 + O2 = a 3-demethylubiquinol + A + H2O</text>
        <dbReference type="Rhea" id="RHEA:50908"/>
        <dbReference type="Rhea" id="RHEA-COMP:10859"/>
        <dbReference type="Rhea" id="RHEA-COMP:10914"/>
        <dbReference type="ChEBI" id="CHEBI:13193"/>
        <dbReference type="ChEBI" id="CHEBI:15377"/>
        <dbReference type="ChEBI" id="CHEBI:15379"/>
        <dbReference type="ChEBI" id="CHEBI:17499"/>
        <dbReference type="ChEBI" id="CHEBI:84167"/>
        <dbReference type="ChEBI" id="CHEBI:84422"/>
        <dbReference type="EC" id="1.14.99.60"/>
    </reaction>
</comment>
<feature type="binding site" evidence="8">
    <location>
        <position position="96"/>
    </location>
    <ligand>
        <name>Fe cation</name>
        <dbReference type="ChEBI" id="CHEBI:24875"/>
        <label>1</label>
    </ligand>
</feature>
<evidence type="ECO:0000256" key="4">
    <source>
        <dbReference type="ARBA" id="ARBA00023002"/>
    </source>
</evidence>
<comment type="cofactor">
    <cofactor evidence="8">
        <name>Fe cation</name>
        <dbReference type="ChEBI" id="CHEBI:24875"/>
    </cofactor>
    <text evidence="8">Binds 2 iron ions per subunit.</text>
</comment>
<dbReference type="AlphaFoldDB" id="A0A177WFH5"/>
<keyword evidence="8" id="KW-0999">Mitochondrion inner membrane</keyword>
<feature type="binding site" evidence="8">
    <location>
        <position position="182"/>
    </location>
    <ligand>
        <name>Fe cation</name>
        <dbReference type="ChEBI" id="CHEBI:24875"/>
        <label>2</label>
    </ligand>
</feature>
<protein>
    <recommendedName>
        <fullName evidence="8">5-demethoxyubiquinone hydroxylase, mitochondrial</fullName>
        <shortName evidence="8">DMQ hydroxylase</shortName>
        <ecNumber evidence="8">1.14.99.60</ecNumber>
    </recommendedName>
    <alternativeName>
        <fullName evidence="8">Ubiquinone biosynthesis monooxygenase COQ7</fullName>
    </alternativeName>
</protein>
<dbReference type="eggNOG" id="KOG4061">
    <property type="taxonomic scope" value="Eukaryota"/>
</dbReference>
<feature type="binding site" evidence="8">
    <location>
        <position position="93"/>
    </location>
    <ligand>
        <name>Fe cation</name>
        <dbReference type="ChEBI" id="CHEBI:24875"/>
        <label>2</label>
    </ligand>
</feature>
<sequence>MRIIHILPKSSAGVAFKRLYSTTVHSNTGSISHTHLPTSRNPLTVQQKEHVDMMLRVDQAGEVGANFIYMGQMAILGKDPHLKKVIGDMWEQEKTHLRVFDSILSENRVRPSILRPLWEIAGFSLGAGTALLGKEAAMACTEAVETVIGEHYNSQIRELVLLKPDVEVTKLTEVIRQFRDDELEHLETALDHEAKKAPAYPILTNAIKTGCGAAIWIASRF</sequence>
<dbReference type="GO" id="GO:0031314">
    <property type="term" value="C:extrinsic component of mitochondrial inner membrane"/>
    <property type="evidence" value="ECO:0007669"/>
    <property type="project" value="UniProtKB-UniRule"/>
</dbReference>
<dbReference type="GO" id="GO:0046872">
    <property type="term" value="F:metal ion binding"/>
    <property type="evidence" value="ECO:0007669"/>
    <property type="project" value="UniProtKB-KW"/>
</dbReference>
<dbReference type="InterPro" id="IPR011566">
    <property type="entry name" value="Ubq_synth_Coq7"/>
</dbReference>
<dbReference type="GO" id="GO:0006744">
    <property type="term" value="P:ubiquinone biosynthetic process"/>
    <property type="evidence" value="ECO:0007669"/>
    <property type="project" value="UniProtKB-UniRule"/>
</dbReference>
<keyword evidence="4 8" id="KW-0560">Oxidoreductase</keyword>
<dbReference type="HAMAP" id="MF_01658">
    <property type="entry name" value="COQ7"/>
    <property type="match status" value="1"/>
</dbReference>
<name>A0A177WFH5_BATDL</name>
<dbReference type="EMBL" id="DS022302">
    <property type="protein sequence ID" value="OAJ38849.1"/>
    <property type="molecule type" value="Genomic_DNA"/>
</dbReference>
<proteinExistence type="inferred from homology"/>
<dbReference type="CDD" id="cd01042">
    <property type="entry name" value="DMQH"/>
    <property type="match status" value="1"/>
</dbReference>
<dbReference type="SUPFAM" id="SSF47240">
    <property type="entry name" value="Ferritin-like"/>
    <property type="match status" value="1"/>
</dbReference>
<evidence type="ECO:0000256" key="8">
    <source>
        <dbReference type="HAMAP-Rule" id="MF_03194"/>
    </source>
</evidence>
<evidence type="ECO:0000256" key="6">
    <source>
        <dbReference type="ARBA" id="ARBA00023033"/>
    </source>
</evidence>
<feature type="binding site" evidence="8">
    <location>
        <position position="93"/>
    </location>
    <ligand>
        <name>Fe cation</name>
        <dbReference type="ChEBI" id="CHEBI:24875"/>
        <label>1</label>
    </ligand>
</feature>
<evidence type="ECO:0000313" key="10">
    <source>
        <dbReference type="Proteomes" id="UP000077115"/>
    </source>
</evidence>
<comment type="similarity">
    <text evidence="8">Belongs to the COQ7 family.</text>
</comment>
<gene>
    <name evidence="8" type="primary">COQ7</name>
    <name evidence="9" type="ORF">BDEG_22748</name>
</gene>
<keyword evidence="5 8" id="KW-0408">Iron</keyword>
<keyword evidence="8" id="KW-0496">Mitochondrion</keyword>
<feature type="binding site" evidence="8">
    <location>
        <position position="62"/>
    </location>
    <ligand>
        <name>Fe cation</name>
        <dbReference type="ChEBI" id="CHEBI:24875"/>
        <label>1</label>
    </ligand>
</feature>
<evidence type="ECO:0000256" key="7">
    <source>
        <dbReference type="ARBA" id="ARBA00023136"/>
    </source>
</evidence>
<feature type="binding site" evidence="8">
    <location>
        <position position="145"/>
    </location>
    <ligand>
        <name>Fe cation</name>
        <dbReference type="ChEBI" id="CHEBI:24875"/>
        <label>2</label>
    </ligand>
</feature>
<keyword evidence="7 8" id="KW-0472">Membrane</keyword>
<comment type="subunit">
    <text evidence="8">Component of a multi-subunit COQ enzyme complex, composed of at least COQ3, COQ4, COQ5, COQ6, COQ7 and COQ9.</text>
</comment>
<keyword evidence="2 8" id="KW-0831">Ubiquinone biosynthesis</keyword>
<dbReference type="Pfam" id="PF03232">
    <property type="entry name" value="COQ7"/>
    <property type="match status" value="1"/>
</dbReference>
<dbReference type="OrthoDB" id="275371at2759"/>
<comment type="subcellular location">
    <subcellularLocation>
        <location evidence="8">Mitochondrion inner membrane</location>
        <topology evidence="8">Peripheral membrane protein</topology>
        <orientation evidence="8">Matrix side</orientation>
    </subcellularLocation>
</comment>
<dbReference type="GO" id="GO:0016709">
    <property type="term" value="F:oxidoreductase activity, acting on paired donors, with incorporation or reduction of molecular oxygen, NAD(P)H as one donor, and incorporation of one atom of oxygen"/>
    <property type="evidence" value="ECO:0007669"/>
    <property type="project" value="UniProtKB-UniRule"/>
</dbReference>
<dbReference type="GO" id="GO:0008682">
    <property type="term" value="F:3-demethoxyubiquinol 3-hydroxylase activity"/>
    <property type="evidence" value="ECO:0007669"/>
    <property type="project" value="UniProtKB-EC"/>
</dbReference>
<accession>A0A177WFH5</accession>
<dbReference type="STRING" id="403673.A0A177WFH5"/>
<reference evidence="9 10" key="2">
    <citation type="submission" date="2016-05" db="EMBL/GenBank/DDBJ databases">
        <title>Lineage-specific infection strategies underlie the spectrum of fungal disease in amphibians.</title>
        <authorList>
            <person name="Cuomo C.A."/>
            <person name="Farrer R.A."/>
            <person name="James T."/>
            <person name="Longcore J."/>
            <person name="Birren B."/>
        </authorList>
    </citation>
    <scope>NUCLEOTIDE SEQUENCE [LARGE SCALE GENOMIC DNA]</scope>
    <source>
        <strain evidence="9 10">JEL423</strain>
    </source>
</reference>
<feature type="binding site" evidence="8">
    <location>
        <position position="185"/>
    </location>
    <ligand>
        <name>Fe cation</name>
        <dbReference type="ChEBI" id="CHEBI:24875"/>
        <label>2</label>
    </ligand>
</feature>
<dbReference type="PANTHER" id="PTHR11237:SF4">
    <property type="entry name" value="5-DEMETHOXYUBIQUINONE HYDROXYLASE, MITOCHONDRIAL"/>
    <property type="match status" value="1"/>
</dbReference>
<evidence type="ECO:0000256" key="1">
    <source>
        <dbReference type="ARBA" id="ARBA00004749"/>
    </source>
</evidence>
<evidence type="ECO:0000256" key="5">
    <source>
        <dbReference type="ARBA" id="ARBA00023004"/>
    </source>
</evidence>
<keyword evidence="3 8" id="KW-0479">Metal-binding</keyword>
<comment type="function">
    <text evidence="8">Catalyzes the hydroxylation of 2-polyprenyl-3-methyl-6-methoxy-1,4-benzoquinol (DMQH2) during ubiquinone biosynthesis. Has also a structural role in the COQ enzyme complex, stabilizing other COQ polypeptides.</text>
</comment>
<comment type="pathway">
    <text evidence="1 8">Cofactor biosynthesis; ubiquinone biosynthesis.</text>
</comment>
<evidence type="ECO:0000313" key="9">
    <source>
        <dbReference type="EMBL" id="OAJ38849.1"/>
    </source>
</evidence>
<organism evidence="9 10">
    <name type="scientific">Batrachochytrium dendrobatidis (strain JEL423)</name>
    <dbReference type="NCBI Taxonomy" id="403673"/>
    <lineage>
        <taxon>Eukaryota</taxon>
        <taxon>Fungi</taxon>
        <taxon>Fungi incertae sedis</taxon>
        <taxon>Chytridiomycota</taxon>
        <taxon>Chytridiomycota incertae sedis</taxon>
        <taxon>Chytridiomycetes</taxon>
        <taxon>Rhizophydiales</taxon>
        <taxon>Rhizophydiales incertae sedis</taxon>
        <taxon>Batrachochytrium</taxon>
    </lineage>
</organism>
<dbReference type="EC" id="1.14.99.60" evidence="8"/>
<evidence type="ECO:0000256" key="3">
    <source>
        <dbReference type="ARBA" id="ARBA00022723"/>
    </source>
</evidence>